<proteinExistence type="predicted"/>
<feature type="region of interest" description="Disordered" evidence="1">
    <location>
        <begin position="370"/>
        <end position="395"/>
    </location>
</feature>
<name>A0A9P9G277_FUSSL</name>
<evidence type="ECO:0000256" key="1">
    <source>
        <dbReference type="SAM" id="MobiDB-lite"/>
    </source>
</evidence>
<evidence type="ECO:0000313" key="2">
    <source>
        <dbReference type="EMBL" id="KAH7230828.1"/>
    </source>
</evidence>
<organism evidence="2 3">
    <name type="scientific">Fusarium solani</name>
    <name type="common">Filamentous fungus</name>
    <dbReference type="NCBI Taxonomy" id="169388"/>
    <lineage>
        <taxon>Eukaryota</taxon>
        <taxon>Fungi</taxon>
        <taxon>Dikarya</taxon>
        <taxon>Ascomycota</taxon>
        <taxon>Pezizomycotina</taxon>
        <taxon>Sordariomycetes</taxon>
        <taxon>Hypocreomycetidae</taxon>
        <taxon>Hypocreales</taxon>
        <taxon>Nectriaceae</taxon>
        <taxon>Fusarium</taxon>
        <taxon>Fusarium solani species complex</taxon>
    </lineage>
</organism>
<protein>
    <submittedName>
        <fullName evidence="2">Uncharacterized protein</fullName>
    </submittedName>
</protein>
<dbReference type="EMBL" id="JAGTJS010000034">
    <property type="protein sequence ID" value="KAH7230828.1"/>
    <property type="molecule type" value="Genomic_DNA"/>
</dbReference>
<dbReference type="OrthoDB" id="10434871at2759"/>
<sequence length="395" mass="44823">MPRTTRTSAKAAGLEPEPVQRRQQDVVVRKMTPSETKKAVDLTDGQIQEHQQNLRQFQRLLSGLEANSPDFVLERDVTRESLFDIIIRDARYEFTWLEFPRSFLASWTYMMKRVMELNQLAQDKEGKARIDALRQLKVSELEPAKNMPTETTPDDTAADETVEGEAIADKMATSNEVVPGQYSETAPPRPASQIWWDDREFNASGLDLNDNSFAGKGTLCSHRPTLKMIYIVPGLLAPTLHWKEGFTPSRKNHRVGLGEPSAVLNRRHRDRFELKELQTPPRLGSSAFANADVGQSISPFRVSPESNGYLSHTLPPMRIQSPVLEDFQDLGPMEGPSASGAIGTADRRKKRRFVGEWYQWWLQRHREKCAAGSRQSGYKPLGEDSHQKNRRGRLD</sequence>
<comment type="caution">
    <text evidence="2">The sequence shown here is derived from an EMBL/GenBank/DDBJ whole genome shotgun (WGS) entry which is preliminary data.</text>
</comment>
<feature type="compositionally biased region" description="Basic and acidic residues" evidence="1">
    <location>
        <begin position="381"/>
        <end position="395"/>
    </location>
</feature>
<keyword evidence="3" id="KW-1185">Reference proteome</keyword>
<gene>
    <name evidence="2" type="ORF">B0J15DRAFT_472833</name>
</gene>
<evidence type="ECO:0000313" key="3">
    <source>
        <dbReference type="Proteomes" id="UP000736672"/>
    </source>
</evidence>
<dbReference type="AlphaFoldDB" id="A0A9P9G277"/>
<accession>A0A9P9G277</accession>
<feature type="region of interest" description="Disordered" evidence="1">
    <location>
        <begin position="1"/>
        <end position="22"/>
    </location>
</feature>
<dbReference type="Proteomes" id="UP000736672">
    <property type="component" value="Unassembled WGS sequence"/>
</dbReference>
<reference evidence="2" key="1">
    <citation type="journal article" date="2021" name="Nat. Commun.">
        <title>Genetic determinants of endophytism in the Arabidopsis root mycobiome.</title>
        <authorList>
            <person name="Mesny F."/>
            <person name="Miyauchi S."/>
            <person name="Thiergart T."/>
            <person name="Pickel B."/>
            <person name="Atanasova L."/>
            <person name="Karlsson M."/>
            <person name="Huettel B."/>
            <person name="Barry K.W."/>
            <person name="Haridas S."/>
            <person name="Chen C."/>
            <person name="Bauer D."/>
            <person name="Andreopoulos W."/>
            <person name="Pangilinan J."/>
            <person name="LaButti K."/>
            <person name="Riley R."/>
            <person name="Lipzen A."/>
            <person name="Clum A."/>
            <person name="Drula E."/>
            <person name="Henrissat B."/>
            <person name="Kohler A."/>
            <person name="Grigoriev I.V."/>
            <person name="Martin F.M."/>
            <person name="Hacquard S."/>
        </authorList>
    </citation>
    <scope>NUCLEOTIDE SEQUENCE</scope>
    <source>
        <strain evidence="2">FSSC 5 MPI-SDFR-AT-0091</strain>
    </source>
</reference>